<keyword evidence="2" id="KW-1185">Reference proteome</keyword>
<evidence type="ECO:0000313" key="1">
    <source>
        <dbReference type="EMBL" id="PZC70851.1"/>
    </source>
</evidence>
<dbReference type="EMBL" id="KZ150444">
    <property type="protein sequence ID" value="PZC70851.1"/>
    <property type="molecule type" value="Genomic_DNA"/>
</dbReference>
<reference evidence="1 2" key="1">
    <citation type="journal article" date="2017" name="BMC Biol.">
        <title>Genomic innovations, transcriptional plasticity and gene loss underlying the evolution and divergence of two highly polyphagous and invasive Helicoverpa pest species.</title>
        <authorList>
            <person name="Pearce S.L."/>
            <person name="Clarke D.F."/>
            <person name="East P.D."/>
            <person name="Elfekih S."/>
            <person name="Gordon K.H."/>
            <person name="Jermiin L.S."/>
            <person name="McGaughran A."/>
            <person name="Oakeshott J.G."/>
            <person name="Papanikolaou A."/>
            <person name="Perera O.P."/>
            <person name="Rane R.V."/>
            <person name="Richards S."/>
            <person name="Tay W.T."/>
            <person name="Walsh T.K."/>
            <person name="Anderson A."/>
            <person name="Anderson C.J."/>
            <person name="Asgari S."/>
            <person name="Board P.G."/>
            <person name="Bretschneider A."/>
            <person name="Campbell P.M."/>
            <person name="Chertemps T."/>
            <person name="Christeller J.T."/>
            <person name="Coppin C.W."/>
            <person name="Downes S.J."/>
            <person name="Duan G."/>
            <person name="Farnsworth C.A."/>
            <person name="Good R.T."/>
            <person name="Han L.B."/>
            <person name="Han Y.C."/>
            <person name="Hatje K."/>
            <person name="Horne I."/>
            <person name="Huang Y.P."/>
            <person name="Hughes D.S."/>
            <person name="Jacquin-Joly E."/>
            <person name="James W."/>
            <person name="Jhangiani S."/>
            <person name="Kollmar M."/>
            <person name="Kuwar S.S."/>
            <person name="Li S."/>
            <person name="Liu N.Y."/>
            <person name="Maibeche M.T."/>
            <person name="Miller J.R."/>
            <person name="Montagne N."/>
            <person name="Perry T."/>
            <person name="Qu J."/>
            <person name="Song S.V."/>
            <person name="Sutton G.G."/>
            <person name="Vogel H."/>
            <person name="Walenz B.P."/>
            <person name="Xu W."/>
            <person name="Zhang H.J."/>
            <person name="Zou Z."/>
            <person name="Batterham P."/>
            <person name="Edwards O.R."/>
            <person name="Feyereisen R."/>
            <person name="Gibbs R.A."/>
            <person name="Heckel D.G."/>
            <person name="McGrath A."/>
            <person name="Robin C."/>
            <person name="Scherer S.E."/>
            <person name="Worley K.C."/>
            <person name="Wu Y.D."/>
        </authorList>
    </citation>
    <scope>NUCLEOTIDE SEQUENCE [LARGE SCALE GENOMIC DNA]</scope>
    <source>
        <strain evidence="1">Harm_GR_Male_#8</strain>
        <tissue evidence="1">Whole organism</tissue>
    </source>
</reference>
<evidence type="ECO:0000313" key="2">
    <source>
        <dbReference type="Proteomes" id="UP000249218"/>
    </source>
</evidence>
<gene>
    <name evidence="1" type="primary">HaOG214765</name>
    <name evidence="1" type="ORF">B5X24_HaOG214765</name>
</gene>
<organism evidence="1 2">
    <name type="scientific">Helicoverpa armigera</name>
    <name type="common">Cotton bollworm</name>
    <name type="synonym">Heliothis armigera</name>
    <dbReference type="NCBI Taxonomy" id="29058"/>
    <lineage>
        <taxon>Eukaryota</taxon>
        <taxon>Metazoa</taxon>
        <taxon>Ecdysozoa</taxon>
        <taxon>Arthropoda</taxon>
        <taxon>Hexapoda</taxon>
        <taxon>Insecta</taxon>
        <taxon>Pterygota</taxon>
        <taxon>Neoptera</taxon>
        <taxon>Endopterygota</taxon>
        <taxon>Lepidoptera</taxon>
        <taxon>Glossata</taxon>
        <taxon>Ditrysia</taxon>
        <taxon>Noctuoidea</taxon>
        <taxon>Noctuidae</taxon>
        <taxon>Heliothinae</taxon>
        <taxon>Helicoverpa</taxon>
    </lineage>
</organism>
<protein>
    <submittedName>
        <fullName evidence="1">Uncharacterized protein</fullName>
    </submittedName>
</protein>
<name>A0A2W1B6G6_HELAM</name>
<sequence>MDLQRYYNAITVSRCVQSDDSTKTRRRLSSADATLTTTTLPSAPKCCFTGNATRGRACVSVRTNERLQQIFVVVLKGICQDG</sequence>
<dbReference type="Proteomes" id="UP000249218">
    <property type="component" value="Unassembled WGS sequence"/>
</dbReference>
<accession>A0A2W1B6G6</accession>
<proteinExistence type="predicted"/>
<dbReference type="AlphaFoldDB" id="A0A2W1B6G6"/>